<name>A0A7L3EVT4_9PASS</name>
<evidence type="ECO:0000256" key="3">
    <source>
        <dbReference type="ARBA" id="ARBA00023242"/>
    </source>
</evidence>
<comment type="caution">
    <text evidence="6">The sequence shown here is derived from an EMBL/GenBank/DDBJ whole genome shotgun (WGS) entry which is preliminary data.</text>
</comment>
<dbReference type="GO" id="GO:0070988">
    <property type="term" value="P:demethylation"/>
    <property type="evidence" value="ECO:0007669"/>
    <property type="project" value="UniProtKB-UniRule"/>
</dbReference>
<dbReference type="AlphaFoldDB" id="A0A7L3EVT4"/>
<dbReference type="GO" id="GO:0008168">
    <property type="term" value="F:methyltransferase activity"/>
    <property type="evidence" value="ECO:0007669"/>
    <property type="project" value="UniProtKB-KW"/>
</dbReference>
<keyword evidence="7" id="KW-1185">Reference proteome</keyword>
<comment type="subcellular location">
    <subcellularLocation>
        <location evidence="1 4">Nucleus</location>
    </subcellularLocation>
</comment>
<evidence type="ECO:0000313" key="7">
    <source>
        <dbReference type="Proteomes" id="UP000563107"/>
    </source>
</evidence>
<sequence length="55" mass="5904">LRDECGVSGWSLLQFPGDAVLVPAGAPHQVRSLSGTISVEQQFLSPESAVRLRQL</sequence>
<dbReference type="SUPFAM" id="SSF51197">
    <property type="entry name" value="Clavaminate synthase-like"/>
    <property type="match status" value="1"/>
</dbReference>
<dbReference type="GO" id="GO:0003712">
    <property type="term" value="F:transcription coregulator activity"/>
    <property type="evidence" value="ECO:0007669"/>
    <property type="project" value="TreeGrafter"/>
</dbReference>
<dbReference type="InterPro" id="IPR045109">
    <property type="entry name" value="LSDs-like"/>
</dbReference>
<dbReference type="EMBL" id="VZTR01036387">
    <property type="protein sequence ID" value="NXT72753.1"/>
    <property type="molecule type" value="Genomic_DNA"/>
</dbReference>
<evidence type="ECO:0000259" key="5">
    <source>
        <dbReference type="PROSITE" id="PS51184"/>
    </source>
</evidence>
<dbReference type="PROSITE" id="PS51184">
    <property type="entry name" value="JMJC"/>
    <property type="match status" value="1"/>
</dbReference>
<keyword evidence="3 4" id="KW-0539">Nucleus</keyword>
<evidence type="ECO:0000256" key="4">
    <source>
        <dbReference type="RuleBase" id="RU369087"/>
    </source>
</evidence>
<dbReference type="Pfam" id="PF02373">
    <property type="entry name" value="JmjC"/>
    <property type="match status" value="1"/>
</dbReference>
<keyword evidence="6" id="KW-0808">Transferase</keyword>
<evidence type="ECO:0000313" key="6">
    <source>
        <dbReference type="EMBL" id="NXT72753.1"/>
    </source>
</evidence>
<feature type="domain" description="JmjC" evidence="5">
    <location>
        <begin position="1"/>
        <end position="55"/>
    </location>
</feature>
<dbReference type="PANTHER" id="PTHR12549">
    <property type="entry name" value="JMJC DOMAIN-CONTAINING HISTONE DEMETHYLATION PROTEIN"/>
    <property type="match status" value="1"/>
</dbReference>
<comment type="similarity">
    <text evidence="4">Belongs to the JHDM2 histone demethylase family.</text>
</comment>
<dbReference type="InterPro" id="IPR003347">
    <property type="entry name" value="JmjC_dom"/>
</dbReference>
<dbReference type="GO" id="GO:0006357">
    <property type="term" value="P:regulation of transcription by RNA polymerase II"/>
    <property type="evidence" value="ECO:0007669"/>
    <property type="project" value="TreeGrafter"/>
</dbReference>
<keyword evidence="4" id="KW-0408">Iron</keyword>
<accession>A0A7L3EVT4</accession>
<reference evidence="6 7" key="1">
    <citation type="submission" date="2019-09" db="EMBL/GenBank/DDBJ databases">
        <title>Bird 10,000 Genomes (B10K) Project - Family phase.</title>
        <authorList>
            <person name="Zhang G."/>
        </authorList>
    </citation>
    <scope>NUCLEOTIDE SEQUENCE [LARGE SCALE GENOMIC DNA]</scope>
    <source>
        <strain evidence="6">B10K-DU-012-41</strain>
    </source>
</reference>
<dbReference type="EC" id="1.14.11.65" evidence="4"/>
<dbReference type="GO" id="GO:0032259">
    <property type="term" value="P:methylation"/>
    <property type="evidence" value="ECO:0007669"/>
    <property type="project" value="UniProtKB-KW"/>
</dbReference>
<dbReference type="GO" id="GO:0000118">
    <property type="term" value="C:histone deacetylase complex"/>
    <property type="evidence" value="ECO:0007669"/>
    <property type="project" value="UniProtKB-UniRule"/>
</dbReference>
<keyword evidence="6" id="KW-0489">Methyltransferase</keyword>
<comment type="function">
    <text evidence="4">Histone demethylase that specifically demethylates 'Lys-9' of histone H3, thereby playing a central role in histone code.</text>
</comment>
<dbReference type="PANTHER" id="PTHR12549:SF4">
    <property type="entry name" value="LYSINE-SPECIFIC DEMETHYLASE HAIRLESS"/>
    <property type="match status" value="1"/>
</dbReference>
<comment type="catalytic activity">
    <reaction evidence="4">
        <text>N(6),N(6)-dimethyl-L-lysyl(9)-[histone H3] + 2 2-oxoglutarate + 2 O2 = L-lysyl(9)-[histone H3] + 2 formaldehyde + 2 succinate + 2 CO2</text>
        <dbReference type="Rhea" id="RHEA:60188"/>
        <dbReference type="Rhea" id="RHEA-COMP:15541"/>
        <dbReference type="Rhea" id="RHEA-COMP:15546"/>
        <dbReference type="ChEBI" id="CHEBI:15379"/>
        <dbReference type="ChEBI" id="CHEBI:16526"/>
        <dbReference type="ChEBI" id="CHEBI:16810"/>
        <dbReference type="ChEBI" id="CHEBI:16842"/>
        <dbReference type="ChEBI" id="CHEBI:29969"/>
        <dbReference type="ChEBI" id="CHEBI:30031"/>
        <dbReference type="ChEBI" id="CHEBI:61976"/>
        <dbReference type="EC" id="1.14.11.65"/>
    </reaction>
</comment>
<feature type="non-terminal residue" evidence="6">
    <location>
        <position position="1"/>
    </location>
</feature>
<dbReference type="GO" id="GO:0046872">
    <property type="term" value="F:metal ion binding"/>
    <property type="evidence" value="ECO:0007669"/>
    <property type="project" value="UniProtKB-UniRule"/>
</dbReference>
<evidence type="ECO:0000256" key="2">
    <source>
        <dbReference type="ARBA" id="ARBA00022723"/>
    </source>
</evidence>
<proteinExistence type="inferred from homology"/>
<dbReference type="GO" id="GO:0140683">
    <property type="term" value="F:histone H3K9me/H3K9me2 demethylase activity"/>
    <property type="evidence" value="ECO:0007669"/>
    <property type="project" value="UniProtKB-EC"/>
</dbReference>
<dbReference type="GO" id="GO:0000785">
    <property type="term" value="C:chromatin"/>
    <property type="evidence" value="ECO:0007669"/>
    <property type="project" value="TreeGrafter"/>
</dbReference>
<dbReference type="GO" id="GO:0031490">
    <property type="term" value="F:chromatin DNA binding"/>
    <property type="evidence" value="ECO:0007669"/>
    <property type="project" value="TreeGrafter"/>
</dbReference>
<comment type="domain">
    <text evidence="4">Leu-Xaa-Xaa-Leu-Leu (LXXLL) motifs are known to mediate the association with nuclear receptors.</text>
</comment>
<feature type="non-terminal residue" evidence="6">
    <location>
        <position position="55"/>
    </location>
</feature>
<dbReference type="Proteomes" id="UP000563107">
    <property type="component" value="Unassembled WGS sequence"/>
</dbReference>
<comment type="cofactor">
    <cofactor evidence="4">
        <name>Fe(2+)</name>
        <dbReference type="ChEBI" id="CHEBI:29033"/>
    </cofactor>
    <text evidence="4">Binds 1 Fe(2+) ion per subunit.</text>
</comment>
<dbReference type="Gene3D" id="2.60.120.650">
    <property type="entry name" value="Cupin"/>
    <property type="match status" value="1"/>
</dbReference>
<dbReference type="CDD" id="cd02208">
    <property type="entry name" value="cupin_RmlC-like"/>
    <property type="match status" value="1"/>
</dbReference>
<protein>
    <recommendedName>
        <fullName evidence="4">Lysine-specific demethylase</fullName>
        <ecNumber evidence="4">1.14.11.65</ecNumber>
    </recommendedName>
</protein>
<organism evidence="6 7">
    <name type="scientific">Chaetops frenatus</name>
    <name type="common">Rufous rock-jumper</name>
    <dbReference type="NCBI Taxonomy" id="221966"/>
    <lineage>
        <taxon>Eukaryota</taxon>
        <taxon>Metazoa</taxon>
        <taxon>Chordata</taxon>
        <taxon>Craniata</taxon>
        <taxon>Vertebrata</taxon>
        <taxon>Euteleostomi</taxon>
        <taxon>Archelosauria</taxon>
        <taxon>Archosauria</taxon>
        <taxon>Dinosauria</taxon>
        <taxon>Saurischia</taxon>
        <taxon>Theropoda</taxon>
        <taxon>Coelurosauria</taxon>
        <taxon>Aves</taxon>
        <taxon>Neognathae</taxon>
        <taxon>Neoaves</taxon>
        <taxon>Telluraves</taxon>
        <taxon>Australaves</taxon>
        <taxon>Passeriformes</taxon>
        <taxon>Picathartidae</taxon>
        <taxon>Chaetops</taxon>
    </lineage>
</organism>
<comment type="domain">
    <text evidence="4">The JmjC domain and the C6-type zinc-finger are required for the demethylation activity.</text>
</comment>
<evidence type="ECO:0000256" key="1">
    <source>
        <dbReference type="ARBA" id="ARBA00004123"/>
    </source>
</evidence>
<keyword evidence="2 4" id="KW-0479">Metal-binding</keyword>
<gene>
    <name evidence="6" type="primary">Hr</name>
    <name evidence="6" type="ORF">CHAFRE_R15094</name>
</gene>